<dbReference type="InterPro" id="IPR029058">
    <property type="entry name" value="AB_hydrolase_fold"/>
</dbReference>
<dbReference type="InterPro" id="IPR000073">
    <property type="entry name" value="AB_hydrolase_1"/>
</dbReference>
<evidence type="ECO:0000259" key="1">
    <source>
        <dbReference type="Pfam" id="PF12697"/>
    </source>
</evidence>
<dbReference type="GO" id="GO:0016787">
    <property type="term" value="F:hydrolase activity"/>
    <property type="evidence" value="ECO:0007669"/>
    <property type="project" value="UniProtKB-KW"/>
</dbReference>
<feature type="domain" description="AB hydrolase-1" evidence="1">
    <location>
        <begin position="3"/>
        <end position="224"/>
    </location>
</feature>
<dbReference type="PANTHER" id="PTHR43194:SF2">
    <property type="entry name" value="PEROXISOMAL MEMBRANE PROTEIN LPX1"/>
    <property type="match status" value="1"/>
</dbReference>
<sequence length="256" mass="26928">MDLVVVHGGAITKRYYEPLAKRLAGRVNVHLYNRRGREEAGPRPPGYTVDDEIADLAAVLERTGARSVLGHSFGGLVVMRAALELPLDAIVLYDGTVNVDNVFPTAYIPQMRAYVDAGDIPRALAVMSGGLNLGGLPFGVRVAMCRLFLKTPVGKMMGGLLPGTMLETEEVAATPTTAADYSGVTARTLLIAGARSGHYYRTMNDRLAAAMPDARTHVLAGAGHNEPCRGRPALADLVAGFLAGAPAKPGPGPARS</sequence>
<dbReference type="SUPFAM" id="SSF53474">
    <property type="entry name" value="alpha/beta-Hydrolases"/>
    <property type="match status" value="1"/>
</dbReference>
<evidence type="ECO:0000313" key="3">
    <source>
        <dbReference type="Proteomes" id="UP001589608"/>
    </source>
</evidence>
<dbReference type="Pfam" id="PF12697">
    <property type="entry name" value="Abhydrolase_6"/>
    <property type="match status" value="1"/>
</dbReference>
<dbReference type="Proteomes" id="UP001589608">
    <property type="component" value="Unassembled WGS sequence"/>
</dbReference>
<protein>
    <submittedName>
        <fullName evidence="2">Alpha/beta fold hydrolase</fullName>
    </submittedName>
</protein>
<accession>A0ABV5M8I4</accession>
<dbReference type="Gene3D" id="3.40.50.1820">
    <property type="entry name" value="alpha/beta hydrolase"/>
    <property type="match status" value="1"/>
</dbReference>
<name>A0ABV5M8I4_9ACTN</name>
<evidence type="ECO:0000313" key="2">
    <source>
        <dbReference type="EMBL" id="MFB9445008.1"/>
    </source>
</evidence>
<keyword evidence="2" id="KW-0378">Hydrolase</keyword>
<dbReference type="EMBL" id="JBHMCA010000035">
    <property type="protein sequence ID" value="MFB9445008.1"/>
    <property type="molecule type" value="Genomic_DNA"/>
</dbReference>
<organism evidence="2 3">
    <name type="scientific">Dactylosporangium vinaceum</name>
    <dbReference type="NCBI Taxonomy" id="53362"/>
    <lineage>
        <taxon>Bacteria</taxon>
        <taxon>Bacillati</taxon>
        <taxon>Actinomycetota</taxon>
        <taxon>Actinomycetes</taxon>
        <taxon>Micromonosporales</taxon>
        <taxon>Micromonosporaceae</taxon>
        <taxon>Dactylosporangium</taxon>
    </lineage>
</organism>
<proteinExistence type="predicted"/>
<reference evidence="2 3" key="1">
    <citation type="submission" date="2024-09" db="EMBL/GenBank/DDBJ databases">
        <authorList>
            <person name="Sun Q."/>
            <person name="Mori K."/>
        </authorList>
    </citation>
    <scope>NUCLEOTIDE SEQUENCE [LARGE SCALE GENOMIC DNA]</scope>
    <source>
        <strain evidence="2 3">JCM 3307</strain>
    </source>
</reference>
<gene>
    <name evidence="2" type="ORF">ACFFTR_18190</name>
</gene>
<keyword evidence="3" id="KW-1185">Reference proteome</keyword>
<dbReference type="InterPro" id="IPR050228">
    <property type="entry name" value="Carboxylesterase_BioH"/>
</dbReference>
<dbReference type="RefSeq" id="WP_223095255.1">
    <property type="nucleotide sequence ID" value="NZ_CP061913.1"/>
</dbReference>
<dbReference type="PANTHER" id="PTHR43194">
    <property type="entry name" value="HYDROLASE ALPHA/BETA FOLD FAMILY"/>
    <property type="match status" value="1"/>
</dbReference>
<comment type="caution">
    <text evidence="2">The sequence shown here is derived from an EMBL/GenBank/DDBJ whole genome shotgun (WGS) entry which is preliminary data.</text>
</comment>